<dbReference type="AlphaFoldDB" id="A0A1H1MIS4"/>
<dbReference type="RefSeq" id="WP_091367653.1">
    <property type="nucleotide sequence ID" value="NZ_LT629740.1"/>
</dbReference>
<dbReference type="OrthoDB" id="799504at2"/>
<keyword evidence="1" id="KW-0812">Transmembrane</keyword>
<reference evidence="2 3" key="1">
    <citation type="submission" date="2016-10" db="EMBL/GenBank/DDBJ databases">
        <authorList>
            <person name="de Groot N.N."/>
        </authorList>
    </citation>
    <scope>NUCLEOTIDE SEQUENCE [LARGE SCALE GENOMIC DNA]</scope>
    <source>
        <strain evidence="2 3">MP1X4</strain>
    </source>
</reference>
<gene>
    <name evidence="2" type="ORF">SAMN05216490_0088</name>
</gene>
<sequence length="116" mass="13324">MSSEPKNPEDLHFERGTPKDYLLSEASYIAEERDRAESKEKLKGNKQDRKERKLYANLSFVLICMWLIIVLAIFVAIGQKKLTYSDTVIVALLTTTTANVIVIFNFVMKYLFNTGK</sequence>
<dbReference type="STRING" id="652787.SAMN05216490_0088"/>
<evidence type="ECO:0000313" key="3">
    <source>
        <dbReference type="Proteomes" id="UP000199679"/>
    </source>
</evidence>
<name>A0A1H1MIS4_MUCMA</name>
<evidence type="ECO:0000256" key="1">
    <source>
        <dbReference type="SAM" id="Phobius"/>
    </source>
</evidence>
<keyword evidence="1" id="KW-0472">Membrane</keyword>
<evidence type="ECO:0000313" key="2">
    <source>
        <dbReference type="EMBL" id="SDR86557.1"/>
    </source>
</evidence>
<dbReference type="EMBL" id="LT629740">
    <property type="protein sequence ID" value="SDR86557.1"/>
    <property type="molecule type" value="Genomic_DNA"/>
</dbReference>
<organism evidence="2 3">
    <name type="scientific">Mucilaginibacter mallensis</name>
    <dbReference type="NCBI Taxonomy" id="652787"/>
    <lineage>
        <taxon>Bacteria</taxon>
        <taxon>Pseudomonadati</taxon>
        <taxon>Bacteroidota</taxon>
        <taxon>Sphingobacteriia</taxon>
        <taxon>Sphingobacteriales</taxon>
        <taxon>Sphingobacteriaceae</taxon>
        <taxon>Mucilaginibacter</taxon>
    </lineage>
</organism>
<feature type="transmembrane region" description="Helical" evidence="1">
    <location>
        <begin position="54"/>
        <end position="77"/>
    </location>
</feature>
<protein>
    <submittedName>
        <fullName evidence="2">Uncharacterized protein</fullName>
    </submittedName>
</protein>
<keyword evidence="3" id="KW-1185">Reference proteome</keyword>
<accession>A0A1H1MIS4</accession>
<keyword evidence="1" id="KW-1133">Transmembrane helix</keyword>
<proteinExistence type="predicted"/>
<dbReference type="Proteomes" id="UP000199679">
    <property type="component" value="Chromosome I"/>
</dbReference>
<feature type="transmembrane region" description="Helical" evidence="1">
    <location>
        <begin position="89"/>
        <end position="112"/>
    </location>
</feature>